<dbReference type="KEGG" id="vg:6372450"/>
<evidence type="ECO:0000313" key="2">
    <source>
        <dbReference type="Proteomes" id="UP000002421"/>
    </source>
</evidence>
<keyword evidence="2" id="KW-1185">Reference proteome</keyword>
<dbReference type="EMBL" id="EU197055">
    <property type="protein sequence ID" value="ABY62849.1"/>
    <property type="molecule type" value="Genomic_DNA"/>
</dbReference>
<dbReference type="RefSeq" id="YP_001956741.1">
    <property type="nucleotide sequence ID" value="NC_010821.1"/>
</dbReference>
<proteinExistence type="predicted"/>
<accession>B3FJZ1</accession>
<name>B3FJZ1_BP201</name>
<organism evidence="1 2">
    <name type="scientific">Pseudomonas phage 201phi2-1</name>
    <name type="common">Pseudomonas chlororaphis phage 201phi2-1</name>
    <dbReference type="NCBI Taxonomy" id="198110"/>
    <lineage>
        <taxon>Viruses</taxon>
        <taxon>Duplodnaviria</taxon>
        <taxon>Heunggongvirae</taxon>
        <taxon>Uroviricota</taxon>
        <taxon>Caudoviricetes</taxon>
        <taxon>Chimalliviridae</taxon>
        <taxon>Serwervirus</taxon>
        <taxon>Serwervirus 201phi21</taxon>
    </lineage>
</organism>
<organismHost>
    <name type="scientific">Pseudomonas chlororaphis</name>
    <dbReference type="NCBI Taxonomy" id="587753"/>
</organismHost>
<protein>
    <submittedName>
        <fullName evidence="1">Uncharacterized protein</fullName>
    </submittedName>
</protein>
<gene>
    <name evidence="1" type="ORF">201phi2-1p015</name>
</gene>
<evidence type="ECO:0000313" key="1">
    <source>
        <dbReference type="EMBL" id="ABY62849.1"/>
    </source>
</evidence>
<sequence length="82" mass="9392">MLDLHTEGCSFSNVEAVRTGYLTDDFITALNTATIAIMVSRFQLATFTIGIGWISQHLLLYRNGRWCDWDIDTVVVNWSYEN</sequence>
<reference evidence="1 2" key="1">
    <citation type="journal article" date="2008" name="Virology">
        <title>Characterization of Pseudomonas chlororaphis myovirus 201varphi2-1 via genomic sequencing, mass spectrometry, and electron microscopy.</title>
        <authorList>
            <person name="Thomas J.A."/>
            <person name="Rolando M.R."/>
            <person name="Carroll C.A."/>
            <person name="Shen P.S."/>
            <person name="Belnap D.M."/>
            <person name="Weintraub S.T."/>
            <person name="Serwer P."/>
            <person name="Hardies S.C."/>
        </authorList>
    </citation>
    <scope>NUCLEOTIDE SEQUENCE</scope>
</reference>
<dbReference type="Proteomes" id="UP000002421">
    <property type="component" value="Segment"/>
</dbReference>